<feature type="transmembrane region" description="Helical" evidence="8">
    <location>
        <begin position="210"/>
        <end position="229"/>
    </location>
</feature>
<feature type="transmembrane region" description="Helical" evidence="8">
    <location>
        <begin position="369"/>
        <end position="393"/>
    </location>
</feature>
<dbReference type="PANTHER" id="PTHR42718:SF46">
    <property type="entry name" value="BLR6921 PROTEIN"/>
    <property type="match status" value="1"/>
</dbReference>
<feature type="transmembrane region" description="Helical" evidence="8">
    <location>
        <begin position="337"/>
        <end position="357"/>
    </location>
</feature>
<dbReference type="PROSITE" id="PS50850">
    <property type="entry name" value="MFS"/>
    <property type="match status" value="1"/>
</dbReference>
<keyword evidence="4 8" id="KW-0812">Transmembrane</keyword>
<dbReference type="PANTHER" id="PTHR42718">
    <property type="entry name" value="MAJOR FACILITATOR SUPERFAMILY MULTIDRUG TRANSPORTER MFSC"/>
    <property type="match status" value="1"/>
</dbReference>
<feature type="transmembrane region" description="Helical" evidence="8">
    <location>
        <begin position="446"/>
        <end position="469"/>
    </location>
</feature>
<dbReference type="AlphaFoldDB" id="A0A1Y5P1S4"/>
<dbReference type="Pfam" id="PF07690">
    <property type="entry name" value="MFS_1"/>
    <property type="match status" value="1"/>
</dbReference>
<feature type="transmembrane region" description="Helical" evidence="8">
    <location>
        <begin position="62"/>
        <end position="79"/>
    </location>
</feature>
<dbReference type="GO" id="GO:0022857">
    <property type="term" value="F:transmembrane transporter activity"/>
    <property type="evidence" value="ECO:0007669"/>
    <property type="project" value="InterPro"/>
</dbReference>
<sequence length="499" mass="51111">MTSMTSMTSMTDANGTAPLHKGAILTIVLVSYFMILLDNSVIFTALPSLQADLQLSGTELAWVQNAYTLVFGGLLLLGARAGDILGRKPVFIIGLIVFSVASLLIALSPAGWWIIASRALQGVGAAIVAPSALSLITVTFHGQERSRAVAWYSATAGIGASLGLVVGGAMASWFSWRAGFFINVPIGLAMLVLAPRFLPRTPPLPGRFDIIGALTSTVGVGSLVFATLNAADNGWASPATLVGFAVAAVVLTLFIVAEARAVQPIMPLRLFASRLRTGAYLTRLLYLGAMIGFFFFTSQYLQEALGFTPLQAGLAFLPMTLVNFAVAVAIPRLTARFGNTLPLVVGIALTLAGMLWLSRIAPDSSYLTAVALPMLLIGAGQGLAFAPMTTFGISGATAADAGAASGVVNTFHQVGSSLGLGIFVAVAGAAAVGTDRGVAAAITVEATAALTAGSVFLLAALLIVLAVIVPASAALRRRDATSAADGDHAPTTLAAARPA</sequence>
<dbReference type="GO" id="GO:0005886">
    <property type="term" value="C:plasma membrane"/>
    <property type="evidence" value="ECO:0007669"/>
    <property type="project" value="UniProtKB-SubCell"/>
</dbReference>
<feature type="transmembrane region" description="Helical" evidence="8">
    <location>
        <begin position="91"/>
        <end position="115"/>
    </location>
</feature>
<evidence type="ECO:0000256" key="2">
    <source>
        <dbReference type="ARBA" id="ARBA00022448"/>
    </source>
</evidence>
<evidence type="ECO:0000256" key="3">
    <source>
        <dbReference type="ARBA" id="ARBA00022475"/>
    </source>
</evidence>
<evidence type="ECO:0000256" key="6">
    <source>
        <dbReference type="ARBA" id="ARBA00023136"/>
    </source>
</evidence>
<dbReference type="SUPFAM" id="SSF103473">
    <property type="entry name" value="MFS general substrate transporter"/>
    <property type="match status" value="1"/>
</dbReference>
<accession>A0A1Y5P1S4</accession>
<feature type="transmembrane region" description="Helical" evidence="8">
    <location>
        <begin position="235"/>
        <end position="257"/>
    </location>
</feature>
<feature type="transmembrane region" description="Helical" evidence="8">
    <location>
        <begin position="21"/>
        <end position="42"/>
    </location>
</feature>
<comment type="subcellular location">
    <subcellularLocation>
        <location evidence="1">Cell membrane</location>
        <topology evidence="1">Multi-pass membrane protein</topology>
    </subcellularLocation>
</comment>
<dbReference type="Gene3D" id="1.20.1720.10">
    <property type="entry name" value="Multidrug resistance protein D"/>
    <property type="match status" value="1"/>
</dbReference>
<dbReference type="InterPro" id="IPR036259">
    <property type="entry name" value="MFS_trans_sf"/>
</dbReference>
<keyword evidence="5 8" id="KW-1133">Transmembrane helix</keyword>
<feature type="transmembrane region" description="Helical" evidence="8">
    <location>
        <begin position="149"/>
        <end position="174"/>
    </location>
</feature>
<keyword evidence="2" id="KW-0813">Transport</keyword>
<evidence type="ECO:0000256" key="1">
    <source>
        <dbReference type="ARBA" id="ARBA00004651"/>
    </source>
</evidence>
<evidence type="ECO:0000256" key="4">
    <source>
        <dbReference type="ARBA" id="ARBA00022692"/>
    </source>
</evidence>
<feature type="region of interest" description="Disordered" evidence="7">
    <location>
        <begin position="480"/>
        <end position="499"/>
    </location>
</feature>
<evidence type="ECO:0000259" key="9">
    <source>
        <dbReference type="PROSITE" id="PS50850"/>
    </source>
</evidence>
<keyword evidence="3" id="KW-1003">Cell membrane</keyword>
<feature type="transmembrane region" description="Helical" evidence="8">
    <location>
        <begin position="310"/>
        <end position="330"/>
    </location>
</feature>
<dbReference type="InterPro" id="IPR020846">
    <property type="entry name" value="MFS_dom"/>
</dbReference>
<dbReference type="RefSeq" id="WP_295574439.1">
    <property type="nucleotide sequence ID" value="NZ_FLQR01000006.1"/>
</dbReference>
<reference evidence="10" key="1">
    <citation type="submission" date="2016-03" db="EMBL/GenBank/DDBJ databases">
        <authorList>
            <person name="Ploux O."/>
        </authorList>
    </citation>
    <scope>NUCLEOTIDE SEQUENCE</scope>
    <source>
        <strain evidence="10">UC1</strain>
    </source>
</reference>
<gene>
    <name evidence="10" type="ORF">MIPYR_20036</name>
</gene>
<evidence type="ECO:0000256" key="8">
    <source>
        <dbReference type="SAM" id="Phobius"/>
    </source>
</evidence>
<dbReference type="EMBL" id="FLQR01000006">
    <property type="protein sequence ID" value="SBS71490.1"/>
    <property type="molecule type" value="Genomic_DNA"/>
</dbReference>
<organism evidence="10">
    <name type="scientific">uncultured Microbacterium sp</name>
    <dbReference type="NCBI Taxonomy" id="191216"/>
    <lineage>
        <taxon>Bacteria</taxon>
        <taxon>Bacillati</taxon>
        <taxon>Actinomycetota</taxon>
        <taxon>Actinomycetes</taxon>
        <taxon>Micrococcales</taxon>
        <taxon>Microbacteriaceae</taxon>
        <taxon>Microbacterium</taxon>
        <taxon>environmental samples</taxon>
    </lineage>
</organism>
<feature type="transmembrane region" description="Helical" evidence="8">
    <location>
        <begin position="414"/>
        <end position="434"/>
    </location>
</feature>
<feature type="transmembrane region" description="Helical" evidence="8">
    <location>
        <begin position="180"/>
        <end position="198"/>
    </location>
</feature>
<dbReference type="CDD" id="cd17321">
    <property type="entry name" value="MFS_MMR_MDR_like"/>
    <property type="match status" value="1"/>
</dbReference>
<name>A0A1Y5P1S4_9MICO</name>
<dbReference type="Gene3D" id="1.20.1250.20">
    <property type="entry name" value="MFS general substrate transporter like domains"/>
    <property type="match status" value="1"/>
</dbReference>
<dbReference type="InterPro" id="IPR011701">
    <property type="entry name" value="MFS"/>
</dbReference>
<proteinExistence type="predicted"/>
<evidence type="ECO:0000256" key="7">
    <source>
        <dbReference type="SAM" id="MobiDB-lite"/>
    </source>
</evidence>
<feature type="transmembrane region" description="Helical" evidence="8">
    <location>
        <begin position="278"/>
        <end position="298"/>
    </location>
</feature>
<feature type="domain" description="Major facilitator superfamily (MFS) profile" evidence="9">
    <location>
        <begin position="24"/>
        <end position="478"/>
    </location>
</feature>
<protein>
    <submittedName>
        <fullName evidence="10">Putative drug resistance efflux protein</fullName>
    </submittedName>
</protein>
<evidence type="ECO:0000256" key="5">
    <source>
        <dbReference type="ARBA" id="ARBA00022989"/>
    </source>
</evidence>
<evidence type="ECO:0000313" key="10">
    <source>
        <dbReference type="EMBL" id="SBS71490.1"/>
    </source>
</evidence>
<feature type="transmembrane region" description="Helical" evidence="8">
    <location>
        <begin position="121"/>
        <end position="142"/>
    </location>
</feature>
<keyword evidence="6 8" id="KW-0472">Membrane</keyword>